<dbReference type="InterPro" id="IPR006680">
    <property type="entry name" value="Amidohydro-rel"/>
</dbReference>
<dbReference type="CDD" id="cd01298">
    <property type="entry name" value="ATZ_TRZ_like"/>
    <property type="match status" value="1"/>
</dbReference>
<evidence type="ECO:0000313" key="3">
    <source>
        <dbReference type="EMBL" id="ADL12056.1"/>
    </source>
</evidence>
<proteinExistence type="predicted"/>
<dbReference type="InterPro" id="IPR032466">
    <property type="entry name" value="Metal_Hydrolase"/>
</dbReference>
<dbReference type="SUPFAM" id="SSF51338">
    <property type="entry name" value="Composite domain of metallo-dependent hydrolases"/>
    <property type="match status" value="1"/>
</dbReference>
<name>D9QUZ7_ACEAZ</name>
<dbReference type="HOGENOM" id="CLU_012358_2_1_9"/>
<dbReference type="Gene3D" id="3.20.20.140">
    <property type="entry name" value="Metal-dependent hydrolases"/>
    <property type="match status" value="1"/>
</dbReference>
<protein>
    <submittedName>
        <fullName evidence="3">Amidohydrolase</fullName>
    </submittedName>
</protein>
<dbReference type="AlphaFoldDB" id="D9QUZ7"/>
<reference evidence="3 4" key="1">
    <citation type="journal article" date="2010" name="Stand. Genomic Sci.">
        <title>Complete genome sequence of Acetohalobium arabaticum type strain (Z-7288).</title>
        <authorList>
            <person name="Sikorski J."/>
            <person name="Lapidus A."/>
            <person name="Chertkov O."/>
            <person name="Lucas S."/>
            <person name="Copeland A."/>
            <person name="Glavina Del Rio T."/>
            <person name="Nolan M."/>
            <person name="Tice H."/>
            <person name="Cheng J.F."/>
            <person name="Han C."/>
            <person name="Brambilla E."/>
            <person name="Pitluck S."/>
            <person name="Liolios K."/>
            <person name="Ivanova N."/>
            <person name="Mavromatis K."/>
            <person name="Mikhailova N."/>
            <person name="Pati A."/>
            <person name="Bruce D."/>
            <person name="Detter C."/>
            <person name="Tapia R."/>
            <person name="Goodwin L."/>
            <person name="Chen A."/>
            <person name="Palaniappan K."/>
            <person name="Land M."/>
            <person name="Hauser L."/>
            <person name="Chang Y.J."/>
            <person name="Jeffries C.D."/>
            <person name="Rohde M."/>
            <person name="Goker M."/>
            <person name="Spring S."/>
            <person name="Woyke T."/>
            <person name="Bristow J."/>
            <person name="Eisen J.A."/>
            <person name="Markowitz V."/>
            <person name="Hugenholtz P."/>
            <person name="Kyrpides N.C."/>
            <person name="Klenk H.P."/>
        </authorList>
    </citation>
    <scope>NUCLEOTIDE SEQUENCE [LARGE SCALE GENOMIC DNA]</scope>
    <source>
        <strain evidence="4">ATCC 49924 / DSM 5501 / Z-7288</strain>
    </source>
</reference>
<keyword evidence="1 3" id="KW-0378">Hydrolase</keyword>
<dbReference type="GO" id="GO:0016810">
    <property type="term" value="F:hydrolase activity, acting on carbon-nitrogen (but not peptide) bonds"/>
    <property type="evidence" value="ECO:0007669"/>
    <property type="project" value="InterPro"/>
</dbReference>
<dbReference type="Gene3D" id="2.30.40.10">
    <property type="entry name" value="Urease, subunit C, domain 1"/>
    <property type="match status" value="1"/>
</dbReference>
<sequence>MILTAQWVLPIEREAISNGAVVVEDGYIEAVGHKDEIVDNYPEEEVKDLGSAIILPGMVNIHTHLDYTALRGENDNLPFLPWIGNLVHKSRALTQDEVLLSAKLGALELLASGVTAVGDTTATGASLQAAVWSGLRGVVYQEVFGMDDEKIDETLSDLEENFRNLKEDSNSRLSVGLSPHAPYSVSRWLLKEISSWAEQEGIPLSMHLAETEEELSFLKEGTGPFATTYRQAVGWEDIPWQEPGLSPVEYLADLDILTENLLLVHLVQTEREEFDLLQQFDVKVAHCPKSNAKLGTGIADLSAMLDSDLTVGLGTDSAASNNSLDLFSEMEFGVLLQRANQKKADAVTAEEIVRLATIKGAEALGLDEEIGSLKPGKKADLTAVRIDNPANQPVYDPYSALVYTASSRDVILTMIAGEEVYEAGEFKNIIVDDVVAKIDWITDKVDKL</sequence>
<dbReference type="eggNOG" id="COG0402">
    <property type="taxonomic scope" value="Bacteria"/>
</dbReference>
<dbReference type="PANTHER" id="PTHR43794:SF11">
    <property type="entry name" value="AMIDOHYDROLASE-RELATED DOMAIN-CONTAINING PROTEIN"/>
    <property type="match status" value="1"/>
</dbReference>
<dbReference type="SUPFAM" id="SSF51556">
    <property type="entry name" value="Metallo-dependent hydrolases"/>
    <property type="match status" value="1"/>
</dbReference>
<dbReference type="InterPro" id="IPR011059">
    <property type="entry name" value="Metal-dep_hydrolase_composite"/>
</dbReference>
<dbReference type="Pfam" id="PF01979">
    <property type="entry name" value="Amidohydro_1"/>
    <property type="match status" value="1"/>
</dbReference>
<accession>D9QUZ7</accession>
<dbReference type="KEGG" id="aar:Acear_0510"/>
<dbReference type="OrthoDB" id="9767366at2"/>
<dbReference type="Proteomes" id="UP000001661">
    <property type="component" value="Chromosome"/>
</dbReference>
<dbReference type="RefSeq" id="WP_013277502.1">
    <property type="nucleotide sequence ID" value="NC_014378.1"/>
</dbReference>
<evidence type="ECO:0000256" key="1">
    <source>
        <dbReference type="ARBA" id="ARBA00022801"/>
    </source>
</evidence>
<organism evidence="3 4">
    <name type="scientific">Acetohalobium arabaticum (strain ATCC 49924 / DSM 5501 / Z-7288)</name>
    <dbReference type="NCBI Taxonomy" id="574087"/>
    <lineage>
        <taxon>Bacteria</taxon>
        <taxon>Bacillati</taxon>
        <taxon>Bacillota</taxon>
        <taxon>Clostridia</taxon>
        <taxon>Halanaerobiales</taxon>
        <taxon>Halobacteroidaceae</taxon>
        <taxon>Acetohalobium</taxon>
    </lineage>
</organism>
<feature type="domain" description="Amidohydrolase-related" evidence="2">
    <location>
        <begin position="53"/>
        <end position="420"/>
    </location>
</feature>
<evidence type="ECO:0000259" key="2">
    <source>
        <dbReference type="Pfam" id="PF01979"/>
    </source>
</evidence>
<dbReference type="PANTHER" id="PTHR43794">
    <property type="entry name" value="AMINOHYDROLASE SSNA-RELATED"/>
    <property type="match status" value="1"/>
</dbReference>
<evidence type="ECO:0000313" key="4">
    <source>
        <dbReference type="Proteomes" id="UP000001661"/>
    </source>
</evidence>
<keyword evidence="4" id="KW-1185">Reference proteome</keyword>
<gene>
    <name evidence="3" type="ordered locus">Acear_0510</name>
</gene>
<dbReference type="EMBL" id="CP002105">
    <property type="protein sequence ID" value="ADL12056.1"/>
    <property type="molecule type" value="Genomic_DNA"/>
</dbReference>
<dbReference type="InterPro" id="IPR050287">
    <property type="entry name" value="MTA/SAH_deaminase"/>
</dbReference>
<dbReference type="STRING" id="574087.Acear_0510"/>